<sequence>MAGKMANFFPLLLLILPFWFASVAALPRMSLLSRDGDASPLGGTDNKTDIGYCGESTTATFKTASPEGDPESGSGFYITNQDTSGENFFLVENSRDTHPGNLRTNTCSKVPSGARRFVQVCDTWQGRIMRGTPQVNTDGNVHNLGTWIESSVVNGVMSGDISFLQGCDGGAKLGSNDGRGITKSCMVDMLSGAPSNALENKGTGTPALKRVTGDGFSQAAKDWDLSKCDASQVFLLEDNRNPIIDSTNGRFEVTFYKGKA</sequence>
<dbReference type="EMBL" id="JAQQWI010000024">
    <property type="protein sequence ID" value="KAK7994414.1"/>
    <property type="molecule type" value="Genomic_DNA"/>
</dbReference>
<protein>
    <submittedName>
        <fullName evidence="2">Uncharacterized protein</fullName>
    </submittedName>
</protein>
<reference evidence="2 3" key="1">
    <citation type="submission" date="2023-01" db="EMBL/GenBank/DDBJ databases">
        <title>Analysis of 21 Apiospora genomes using comparative genomics revels a genus with tremendous synthesis potential of carbohydrate active enzymes and secondary metabolites.</title>
        <authorList>
            <person name="Sorensen T."/>
        </authorList>
    </citation>
    <scope>NUCLEOTIDE SEQUENCE [LARGE SCALE GENOMIC DNA]</scope>
    <source>
        <strain evidence="2 3">CBS 20057</strain>
    </source>
</reference>
<name>A0ABR1R0A1_9PEZI</name>
<feature type="chain" id="PRO_5046733893" evidence="1">
    <location>
        <begin position="26"/>
        <end position="260"/>
    </location>
</feature>
<evidence type="ECO:0000256" key="1">
    <source>
        <dbReference type="SAM" id="SignalP"/>
    </source>
</evidence>
<comment type="caution">
    <text evidence="2">The sequence shown here is derived from an EMBL/GenBank/DDBJ whole genome shotgun (WGS) entry which is preliminary data.</text>
</comment>
<proteinExistence type="predicted"/>
<dbReference type="Proteomes" id="UP001396898">
    <property type="component" value="Unassembled WGS sequence"/>
</dbReference>
<gene>
    <name evidence="2" type="ORF">PG991_016002</name>
</gene>
<accession>A0ABR1R0A1</accession>
<evidence type="ECO:0000313" key="3">
    <source>
        <dbReference type="Proteomes" id="UP001396898"/>
    </source>
</evidence>
<keyword evidence="1" id="KW-0732">Signal</keyword>
<evidence type="ECO:0000313" key="2">
    <source>
        <dbReference type="EMBL" id="KAK7994414.1"/>
    </source>
</evidence>
<feature type="signal peptide" evidence="1">
    <location>
        <begin position="1"/>
        <end position="25"/>
    </location>
</feature>
<keyword evidence="3" id="KW-1185">Reference proteome</keyword>
<organism evidence="2 3">
    <name type="scientific">Apiospora marii</name>
    <dbReference type="NCBI Taxonomy" id="335849"/>
    <lineage>
        <taxon>Eukaryota</taxon>
        <taxon>Fungi</taxon>
        <taxon>Dikarya</taxon>
        <taxon>Ascomycota</taxon>
        <taxon>Pezizomycotina</taxon>
        <taxon>Sordariomycetes</taxon>
        <taxon>Xylariomycetidae</taxon>
        <taxon>Amphisphaeriales</taxon>
        <taxon>Apiosporaceae</taxon>
        <taxon>Apiospora</taxon>
    </lineage>
</organism>